<dbReference type="InterPro" id="IPR014710">
    <property type="entry name" value="RmlC-like_jellyroll"/>
</dbReference>
<reference evidence="1" key="1">
    <citation type="submission" date="2016-10" db="EMBL/GenBank/DDBJ databases">
        <authorList>
            <person name="de Groot N.N."/>
        </authorList>
    </citation>
    <scope>NUCLEOTIDE SEQUENCE [LARGE SCALE GENOMIC DNA]</scope>
    <source>
        <strain evidence="1">DSM 24868</strain>
    </source>
</reference>
<dbReference type="Gene3D" id="2.60.120.10">
    <property type="entry name" value="Jelly Rolls"/>
    <property type="match status" value="1"/>
</dbReference>
<dbReference type="InterPro" id="IPR011051">
    <property type="entry name" value="RmlC_Cupin_sf"/>
</dbReference>
<dbReference type="SUPFAM" id="SSF51182">
    <property type="entry name" value="RmlC-like cupins"/>
    <property type="match status" value="1"/>
</dbReference>
<dbReference type="Proteomes" id="UP000183315">
    <property type="component" value="Unassembled WGS sequence"/>
</dbReference>
<protein>
    <recommendedName>
        <fullName evidence="3">Cupin domain protein</fullName>
    </recommendedName>
</protein>
<proteinExistence type="predicted"/>
<dbReference type="PANTHER" id="PTHR37694">
    <property type="entry name" value="SLR8022 PROTEIN"/>
    <property type="match status" value="1"/>
</dbReference>
<keyword evidence="2" id="KW-1185">Reference proteome</keyword>
<dbReference type="OrthoDB" id="5190473at2"/>
<organism evidence="1 2">
    <name type="scientific">Demequina mangrovi</name>
    <dbReference type="NCBI Taxonomy" id="1043493"/>
    <lineage>
        <taxon>Bacteria</taxon>
        <taxon>Bacillati</taxon>
        <taxon>Actinomycetota</taxon>
        <taxon>Actinomycetes</taxon>
        <taxon>Micrococcales</taxon>
        <taxon>Demequinaceae</taxon>
        <taxon>Demequina</taxon>
    </lineage>
</organism>
<dbReference type="CDD" id="cd02230">
    <property type="entry name" value="cupin_HP0902-like"/>
    <property type="match status" value="1"/>
</dbReference>
<gene>
    <name evidence="1" type="ORF">SAMN05421637_1950</name>
</gene>
<dbReference type="AlphaFoldDB" id="A0A1H6ZES1"/>
<evidence type="ECO:0008006" key="3">
    <source>
        <dbReference type="Google" id="ProtNLM"/>
    </source>
</evidence>
<dbReference type="RefSeq" id="WP_042214312.1">
    <property type="nucleotide sequence ID" value="NZ_BBLU01000006.1"/>
</dbReference>
<dbReference type="STRING" id="1043493.SAMN05421637_1950"/>
<evidence type="ECO:0000313" key="1">
    <source>
        <dbReference type="EMBL" id="SEJ48040.1"/>
    </source>
</evidence>
<dbReference type="eggNOG" id="COG1917">
    <property type="taxonomic scope" value="Bacteria"/>
</dbReference>
<name>A0A1H6ZES1_9MICO</name>
<accession>A0A1H6ZES1</accession>
<sequence>MDVENLRSVVEDQLELARAESSGRHSVTLMGDRASDLRQTVIALAAGHRLHDHESPGEATLQVISGEVELSTATGAATLGEGDYLVLPPERHGLEAVADSAVLLTVATRA</sequence>
<evidence type="ECO:0000313" key="2">
    <source>
        <dbReference type="Proteomes" id="UP000183315"/>
    </source>
</evidence>
<dbReference type="PANTHER" id="PTHR37694:SF1">
    <property type="entry name" value="SLR8022 PROTEIN"/>
    <property type="match status" value="1"/>
</dbReference>
<dbReference type="EMBL" id="FNZI01000004">
    <property type="protein sequence ID" value="SEJ48040.1"/>
    <property type="molecule type" value="Genomic_DNA"/>
</dbReference>